<dbReference type="GO" id="GO:0032040">
    <property type="term" value="C:small-subunit processome"/>
    <property type="evidence" value="ECO:0000318"/>
    <property type="project" value="GO_Central"/>
</dbReference>
<comment type="similarity">
    <text evidence="2">Belongs to the UTP25 family.</text>
</comment>
<dbReference type="Pfam" id="PF06862">
    <property type="entry name" value="Utp25_C"/>
    <property type="match status" value="1"/>
</dbReference>
<reference evidence="7 8" key="2">
    <citation type="journal article" date="2010" name="Nucleic Acids Res.">
        <title>BeetleBase in 2010: revisions to provide comprehensive genomic information for Tribolium castaneum.</title>
        <authorList>
            <person name="Kim H.S."/>
            <person name="Murphy T."/>
            <person name="Xia J."/>
            <person name="Caragea D."/>
            <person name="Park Y."/>
            <person name="Beeman R.W."/>
            <person name="Lorenzen M.D."/>
            <person name="Butcher S."/>
            <person name="Manak J.R."/>
            <person name="Brown S.J."/>
        </authorList>
    </citation>
    <scope>GENOME REANNOTATION</scope>
    <source>
        <strain evidence="7 8">Georgia GA2</strain>
    </source>
</reference>
<evidence type="ECO:0000259" key="6">
    <source>
        <dbReference type="Pfam" id="PF22916"/>
    </source>
</evidence>
<proteinExistence type="inferred from homology"/>
<dbReference type="AlphaFoldDB" id="D6WSQ2"/>
<evidence type="ECO:0000256" key="3">
    <source>
        <dbReference type="ARBA" id="ARBA00023242"/>
    </source>
</evidence>
<feature type="region of interest" description="Disordered" evidence="4">
    <location>
        <begin position="1"/>
        <end position="162"/>
    </location>
</feature>
<dbReference type="OMA" id="QDRGDTF"/>
<keyword evidence="3" id="KW-0539">Nucleus</keyword>
<sequence length="749" mass="86976">MARGKVKYRDVVGGRSKKSKKFDKKKTKPRKTYSLYRQDTKKPTKKRKFEASEENYEKRQKVEKEAQPEQESSESEEEIDPMKELMSTFGSKLQHKQSLAISSSDESSDEEDENSPEDILEENEDTDEETLTKNEDTPDSEEDEDEVAVDSAQNEDSDNLNDPFVKHVCYELHESVLKSLQSSPVLVNDSVLNWPSLGRLLVQIPQFEELKEEKNSFTIEEKKKFAPPGSVPKKMNTSDLKKPENLFIKSQIIDNLSKANDSLKKDDTVFTDFQSELFSIINNYQDLYFTQRNFNNAEEIRFVYCLHAVNHILKTRLKVVHHNVRLSKKDDVPEDFRDQGLVRPKILMVVPFKDSAFKIIQMIINILLPEDKGHVMNKKRFLEEYTGNEIPMPKKNPKPEDYELTFTGNTSDDFKIGITVTKKSLKLFADFYSSDIIIASPLGLRTIIGAEGEPQRDYDFLASIELLILDQTELFSMQNWDHFIHVINHLHLQPKDSHGTDFSRVRTWSLNGWAQYYRQTLIFSSIVLPEINSIFNKKCNNFAGKVKISNPVELGSIGQVVVQIPHVFHKFEAPNAQAAIEARFEFFINKLLPLQRDSLMKQTMIYVPSYFDFVRLRNYFKKEELSFGQICEYSKDGKVARARDMFYHGDTHSLLYTERFHFFNRVRVKGIRHLVFYQPPTFPHFYYEMCNLMQEANMNKKIGSLSNMTVNVIYSKYDVHRLAAIVGTERATKMLQSERNVHMMVTGAD</sequence>
<dbReference type="InterPro" id="IPR053939">
    <property type="entry name" value="UTP25_C"/>
</dbReference>
<dbReference type="EMBL" id="KQ971354">
    <property type="protein sequence ID" value="EFA05884.1"/>
    <property type="molecule type" value="Genomic_DNA"/>
</dbReference>
<dbReference type="STRING" id="7070.D6WSQ2"/>
<dbReference type="KEGG" id="tca:660244"/>
<feature type="domain" description="UTP25 C-terminal" evidence="5">
    <location>
        <begin position="556"/>
        <end position="742"/>
    </location>
</feature>
<feature type="compositionally biased region" description="Basic and acidic residues" evidence="4">
    <location>
        <begin position="49"/>
        <end position="67"/>
    </location>
</feature>
<evidence type="ECO:0000256" key="2">
    <source>
        <dbReference type="ARBA" id="ARBA00009223"/>
    </source>
</evidence>
<dbReference type="FunCoup" id="D6WSQ2">
    <property type="interactions" value="1781"/>
</dbReference>
<evidence type="ECO:0000259" key="5">
    <source>
        <dbReference type="Pfam" id="PF06862"/>
    </source>
</evidence>
<dbReference type="InterPro" id="IPR010678">
    <property type="entry name" value="UTP25"/>
</dbReference>
<dbReference type="OrthoDB" id="10264378at2759"/>
<evidence type="ECO:0000256" key="4">
    <source>
        <dbReference type="SAM" id="MobiDB-lite"/>
    </source>
</evidence>
<dbReference type="InterPro" id="IPR053940">
    <property type="entry name" value="UTP25_NTPase-like"/>
</dbReference>
<dbReference type="GO" id="GO:0005730">
    <property type="term" value="C:nucleolus"/>
    <property type="evidence" value="ECO:0000318"/>
    <property type="project" value="GO_Central"/>
</dbReference>
<evidence type="ECO:0000256" key="1">
    <source>
        <dbReference type="ARBA" id="ARBA00004604"/>
    </source>
</evidence>
<feature type="compositionally biased region" description="Acidic residues" evidence="4">
    <location>
        <begin position="106"/>
        <end position="129"/>
    </location>
</feature>
<dbReference type="GO" id="GO:0000462">
    <property type="term" value="P:maturation of SSU-rRNA from tricistronic rRNA transcript (SSU-rRNA, 5.8S rRNA, LSU-rRNA)"/>
    <property type="evidence" value="ECO:0000318"/>
    <property type="project" value="GO_Central"/>
</dbReference>
<dbReference type="PhylomeDB" id="D6WSQ2"/>
<dbReference type="GO" id="GO:0034511">
    <property type="term" value="F:U3 snoRNA binding"/>
    <property type="evidence" value="ECO:0000318"/>
    <property type="project" value="GO_Central"/>
</dbReference>
<feature type="compositionally biased region" description="Acidic residues" evidence="4">
    <location>
        <begin position="137"/>
        <end position="159"/>
    </location>
</feature>
<evidence type="ECO:0000313" key="7">
    <source>
        <dbReference type="EMBL" id="EFA05884.1"/>
    </source>
</evidence>
<dbReference type="eggNOG" id="KOG2340">
    <property type="taxonomic scope" value="Eukaryota"/>
</dbReference>
<feature type="domain" description="UTP25 NTP hydrolase-like" evidence="6">
    <location>
        <begin position="284"/>
        <end position="546"/>
    </location>
</feature>
<keyword evidence="8" id="KW-1185">Reference proteome</keyword>
<dbReference type="InParanoid" id="D6WSQ2"/>
<dbReference type="Pfam" id="PF22916">
    <property type="entry name" value="UTP25_NTPase-like"/>
    <property type="match status" value="1"/>
</dbReference>
<dbReference type="PANTHER" id="PTHR12933:SF0">
    <property type="entry name" value="U3 SMALL NUCLEOLAR RNA-ASSOCIATED PROTEIN 25 HOMOLOG"/>
    <property type="match status" value="1"/>
</dbReference>
<organism evidence="7 8">
    <name type="scientific">Tribolium castaneum</name>
    <name type="common">Red flour beetle</name>
    <dbReference type="NCBI Taxonomy" id="7070"/>
    <lineage>
        <taxon>Eukaryota</taxon>
        <taxon>Metazoa</taxon>
        <taxon>Ecdysozoa</taxon>
        <taxon>Arthropoda</taxon>
        <taxon>Hexapoda</taxon>
        <taxon>Insecta</taxon>
        <taxon>Pterygota</taxon>
        <taxon>Neoptera</taxon>
        <taxon>Endopterygota</taxon>
        <taxon>Coleoptera</taxon>
        <taxon>Polyphaga</taxon>
        <taxon>Cucujiformia</taxon>
        <taxon>Tenebrionidae</taxon>
        <taxon>Tenebrionidae incertae sedis</taxon>
        <taxon>Tribolium</taxon>
    </lineage>
</organism>
<reference evidence="7 8" key="1">
    <citation type="journal article" date="2008" name="Nature">
        <title>The genome of the model beetle and pest Tribolium castaneum.</title>
        <authorList>
            <consortium name="Tribolium Genome Sequencing Consortium"/>
            <person name="Richards S."/>
            <person name="Gibbs R.A."/>
            <person name="Weinstock G.M."/>
            <person name="Brown S.J."/>
            <person name="Denell R."/>
            <person name="Beeman R.W."/>
            <person name="Gibbs R."/>
            <person name="Beeman R.W."/>
            <person name="Brown S.J."/>
            <person name="Bucher G."/>
            <person name="Friedrich M."/>
            <person name="Grimmelikhuijzen C.J."/>
            <person name="Klingler M."/>
            <person name="Lorenzen M."/>
            <person name="Richards S."/>
            <person name="Roth S."/>
            <person name="Schroder R."/>
            <person name="Tautz D."/>
            <person name="Zdobnov E.M."/>
            <person name="Muzny D."/>
            <person name="Gibbs R.A."/>
            <person name="Weinstock G.M."/>
            <person name="Attaway T."/>
            <person name="Bell S."/>
            <person name="Buhay C.J."/>
            <person name="Chandrabose M.N."/>
            <person name="Chavez D."/>
            <person name="Clerk-Blankenburg K.P."/>
            <person name="Cree A."/>
            <person name="Dao M."/>
            <person name="Davis C."/>
            <person name="Chacko J."/>
            <person name="Dinh H."/>
            <person name="Dugan-Rocha S."/>
            <person name="Fowler G."/>
            <person name="Garner T.T."/>
            <person name="Garnes J."/>
            <person name="Gnirke A."/>
            <person name="Hawes A."/>
            <person name="Hernandez J."/>
            <person name="Hines S."/>
            <person name="Holder M."/>
            <person name="Hume J."/>
            <person name="Jhangiani S.N."/>
            <person name="Joshi V."/>
            <person name="Khan Z.M."/>
            <person name="Jackson L."/>
            <person name="Kovar C."/>
            <person name="Kowis A."/>
            <person name="Lee S."/>
            <person name="Lewis L.R."/>
            <person name="Margolis J."/>
            <person name="Morgan M."/>
            <person name="Nazareth L.V."/>
            <person name="Nguyen N."/>
            <person name="Okwuonu G."/>
            <person name="Parker D."/>
            <person name="Richards S."/>
            <person name="Ruiz S.J."/>
            <person name="Santibanez J."/>
            <person name="Savard J."/>
            <person name="Scherer S.E."/>
            <person name="Schneider B."/>
            <person name="Sodergren E."/>
            <person name="Tautz D."/>
            <person name="Vattahil S."/>
            <person name="Villasana D."/>
            <person name="White C.S."/>
            <person name="Wright R."/>
            <person name="Park Y."/>
            <person name="Beeman R.W."/>
            <person name="Lord J."/>
            <person name="Oppert B."/>
            <person name="Lorenzen M."/>
            <person name="Brown S."/>
            <person name="Wang L."/>
            <person name="Savard J."/>
            <person name="Tautz D."/>
            <person name="Richards S."/>
            <person name="Weinstock G."/>
            <person name="Gibbs R.A."/>
            <person name="Liu Y."/>
            <person name="Worley K."/>
            <person name="Weinstock G."/>
            <person name="Elsik C.G."/>
            <person name="Reese J.T."/>
            <person name="Elhaik E."/>
            <person name="Landan G."/>
            <person name="Graur D."/>
            <person name="Arensburger P."/>
            <person name="Atkinson P."/>
            <person name="Beeman R.W."/>
            <person name="Beidler J."/>
            <person name="Brown S.J."/>
            <person name="Demuth J.P."/>
            <person name="Drury D.W."/>
            <person name="Du Y.Z."/>
            <person name="Fujiwara H."/>
            <person name="Lorenzen M."/>
            <person name="Maselli V."/>
            <person name="Osanai M."/>
            <person name="Park Y."/>
            <person name="Robertson H.M."/>
            <person name="Tu Z."/>
            <person name="Wang J.J."/>
            <person name="Wang S."/>
            <person name="Richards S."/>
            <person name="Song H."/>
            <person name="Zhang L."/>
            <person name="Sodergren E."/>
            <person name="Werner D."/>
            <person name="Stanke M."/>
            <person name="Morgenstern B."/>
            <person name="Solovyev V."/>
            <person name="Kosarev P."/>
            <person name="Brown G."/>
            <person name="Chen H.C."/>
            <person name="Ermolaeva O."/>
            <person name="Hlavina W."/>
            <person name="Kapustin Y."/>
            <person name="Kiryutin B."/>
            <person name="Kitts P."/>
            <person name="Maglott D."/>
            <person name="Pruitt K."/>
            <person name="Sapojnikov V."/>
            <person name="Souvorov A."/>
            <person name="Mackey A.J."/>
            <person name="Waterhouse R.M."/>
            <person name="Wyder S."/>
            <person name="Zdobnov E.M."/>
            <person name="Zdobnov E.M."/>
            <person name="Wyder S."/>
            <person name="Kriventseva E.V."/>
            <person name="Kadowaki T."/>
            <person name="Bork P."/>
            <person name="Aranda M."/>
            <person name="Bao R."/>
            <person name="Beermann A."/>
            <person name="Berns N."/>
            <person name="Bolognesi R."/>
            <person name="Bonneton F."/>
            <person name="Bopp D."/>
            <person name="Brown S.J."/>
            <person name="Bucher G."/>
            <person name="Butts T."/>
            <person name="Chaumot A."/>
            <person name="Denell R.E."/>
            <person name="Ferrier D.E."/>
            <person name="Friedrich M."/>
            <person name="Gordon C.M."/>
            <person name="Jindra M."/>
            <person name="Klingler M."/>
            <person name="Lan Q."/>
            <person name="Lattorff H.M."/>
            <person name="Laudet V."/>
            <person name="von Levetsow C."/>
            <person name="Liu Z."/>
            <person name="Lutz R."/>
            <person name="Lynch J.A."/>
            <person name="da Fonseca R.N."/>
            <person name="Posnien N."/>
            <person name="Reuter R."/>
            <person name="Roth S."/>
            <person name="Savard J."/>
            <person name="Schinko J.B."/>
            <person name="Schmitt C."/>
            <person name="Schoppmeier M."/>
            <person name="Schroder R."/>
            <person name="Shippy T.D."/>
            <person name="Simonnet F."/>
            <person name="Marques-Souza H."/>
            <person name="Tautz D."/>
            <person name="Tomoyasu Y."/>
            <person name="Trauner J."/>
            <person name="Van der Zee M."/>
            <person name="Vervoort M."/>
            <person name="Wittkopp N."/>
            <person name="Wimmer E.A."/>
            <person name="Yang X."/>
            <person name="Jones A.K."/>
            <person name="Sattelle D.B."/>
            <person name="Ebert P.R."/>
            <person name="Nelson D."/>
            <person name="Scott J.G."/>
            <person name="Beeman R.W."/>
            <person name="Muthukrishnan S."/>
            <person name="Kramer K.J."/>
            <person name="Arakane Y."/>
            <person name="Beeman R.W."/>
            <person name="Zhu Q."/>
            <person name="Hogenkamp D."/>
            <person name="Dixit R."/>
            <person name="Oppert B."/>
            <person name="Jiang H."/>
            <person name="Zou Z."/>
            <person name="Marshall J."/>
            <person name="Elpidina E."/>
            <person name="Vinokurov K."/>
            <person name="Oppert C."/>
            <person name="Zou Z."/>
            <person name="Evans J."/>
            <person name="Lu Z."/>
            <person name="Zhao P."/>
            <person name="Sumathipala N."/>
            <person name="Altincicek B."/>
            <person name="Vilcinskas A."/>
            <person name="Williams M."/>
            <person name="Hultmark D."/>
            <person name="Hetru C."/>
            <person name="Jiang H."/>
            <person name="Grimmelikhuijzen C.J."/>
            <person name="Hauser F."/>
            <person name="Cazzamali G."/>
            <person name="Williamson M."/>
            <person name="Park Y."/>
            <person name="Li B."/>
            <person name="Tanaka Y."/>
            <person name="Predel R."/>
            <person name="Neupert S."/>
            <person name="Schachtner J."/>
            <person name="Verleyen P."/>
            <person name="Raible F."/>
            <person name="Bork P."/>
            <person name="Friedrich M."/>
            <person name="Walden K.K."/>
            <person name="Robertson H.M."/>
            <person name="Angeli S."/>
            <person name="Foret S."/>
            <person name="Bucher G."/>
            <person name="Schuetz S."/>
            <person name="Maleszka R."/>
            <person name="Wimmer E.A."/>
            <person name="Beeman R.W."/>
            <person name="Lorenzen M."/>
            <person name="Tomoyasu Y."/>
            <person name="Miller S.C."/>
            <person name="Grossmann D."/>
            <person name="Bucher G."/>
        </authorList>
    </citation>
    <scope>NUCLEOTIDE SEQUENCE [LARGE SCALE GENOMIC DNA]</scope>
    <source>
        <strain evidence="7 8">Georgia GA2</strain>
    </source>
</reference>
<evidence type="ECO:0000313" key="8">
    <source>
        <dbReference type="Proteomes" id="UP000007266"/>
    </source>
</evidence>
<feature type="compositionally biased region" description="Polar residues" evidence="4">
    <location>
        <begin position="88"/>
        <end position="101"/>
    </location>
</feature>
<comment type="subcellular location">
    <subcellularLocation>
        <location evidence="1">Nucleus</location>
        <location evidence="1">Nucleolus</location>
    </subcellularLocation>
</comment>
<feature type="compositionally biased region" description="Basic residues" evidence="4">
    <location>
        <begin position="15"/>
        <end position="31"/>
    </location>
</feature>
<accession>D6WSQ2</accession>
<dbReference type="Proteomes" id="UP000007266">
    <property type="component" value="Linkage group 7"/>
</dbReference>
<protein>
    <submittedName>
        <fullName evidence="7">Digestive organ expansion factor homolog-like Protein</fullName>
    </submittedName>
</protein>
<dbReference type="GO" id="GO:0019843">
    <property type="term" value="F:rRNA binding"/>
    <property type="evidence" value="ECO:0000318"/>
    <property type="project" value="GO_Central"/>
</dbReference>
<name>D6WSQ2_TRICA</name>
<gene>
    <name evidence="7" type="primary">AUGUSTUS-3.0.2_08696</name>
    <name evidence="7" type="ORF">TcasGA2_TC008696</name>
</gene>
<dbReference type="PANTHER" id="PTHR12933">
    <property type="entry name" value="ORF PROTEIN-RELATED"/>
    <property type="match status" value="1"/>
</dbReference>
<dbReference type="HOGENOM" id="CLU_018705_1_0_1"/>